<dbReference type="AlphaFoldDB" id="A0AA38TV33"/>
<dbReference type="Proteomes" id="UP001172457">
    <property type="component" value="Chromosome 1"/>
</dbReference>
<feature type="region of interest" description="Disordered" evidence="1">
    <location>
        <begin position="1"/>
        <end position="67"/>
    </location>
</feature>
<evidence type="ECO:0000313" key="2">
    <source>
        <dbReference type="EMBL" id="KAJ9567449.1"/>
    </source>
</evidence>
<keyword evidence="3" id="KW-1185">Reference proteome</keyword>
<dbReference type="EMBL" id="JARYMX010000001">
    <property type="protein sequence ID" value="KAJ9567449.1"/>
    <property type="molecule type" value="Genomic_DNA"/>
</dbReference>
<sequence>MNPSDIHAPRPKRSKTSETDSPGSSDAHTQYFNVDNDDDIETPERPRPLGRNAARRAGSTSMAGASSDNVTTLLEQLNAYNASNDTYIETMVRNADARYERQRSADFQIYMQPHDHLTGVALEVMLQENERMRKNHGWPPMWYWKADVALRWQLPSPCHYSKSQPAPKVKMAQYQKHSTSLFINVVQFGSIRLPSLTPLCIKNCIFDRLIWSIVWIHINDAYNYIHTPTIISSKPKTHFPHLSPHLD</sequence>
<protein>
    <submittedName>
        <fullName evidence="2">Uncharacterized protein</fullName>
    </submittedName>
</protein>
<accession>A0AA38TV33</accession>
<feature type="compositionally biased region" description="Polar residues" evidence="1">
    <location>
        <begin position="19"/>
        <end position="33"/>
    </location>
</feature>
<reference evidence="2" key="1">
    <citation type="submission" date="2023-03" db="EMBL/GenBank/DDBJ databases">
        <title>Chromosome-scale reference genome and RAD-based genetic map of yellow starthistle (Centaurea solstitialis) reveal putative structural variation and QTLs associated with invader traits.</title>
        <authorList>
            <person name="Reatini B."/>
            <person name="Cang F.A."/>
            <person name="Jiang Q."/>
            <person name="Mckibben M.T.W."/>
            <person name="Barker M.S."/>
            <person name="Rieseberg L.H."/>
            <person name="Dlugosch K.M."/>
        </authorList>
    </citation>
    <scope>NUCLEOTIDE SEQUENCE</scope>
    <source>
        <strain evidence="2">CAN-66</strain>
        <tissue evidence="2">Leaf</tissue>
    </source>
</reference>
<evidence type="ECO:0000313" key="3">
    <source>
        <dbReference type="Proteomes" id="UP001172457"/>
    </source>
</evidence>
<gene>
    <name evidence="2" type="ORF">OSB04_003415</name>
</gene>
<comment type="caution">
    <text evidence="2">The sequence shown here is derived from an EMBL/GenBank/DDBJ whole genome shotgun (WGS) entry which is preliminary data.</text>
</comment>
<proteinExistence type="predicted"/>
<name>A0AA38TV33_9ASTR</name>
<evidence type="ECO:0000256" key="1">
    <source>
        <dbReference type="SAM" id="MobiDB-lite"/>
    </source>
</evidence>
<feature type="compositionally biased region" description="Polar residues" evidence="1">
    <location>
        <begin position="58"/>
        <end position="67"/>
    </location>
</feature>
<organism evidence="2 3">
    <name type="scientific">Centaurea solstitialis</name>
    <name type="common">yellow star-thistle</name>
    <dbReference type="NCBI Taxonomy" id="347529"/>
    <lineage>
        <taxon>Eukaryota</taxon>
        <taxon>Viridiplantae</taxon>
        <taxon>Streptophyta</taxon>
        <taxon>Embryophyta</taxon>
        <taxon>Tracheophyta</taxon>
        <taxon>Spermatophyta</taxon>
        <taxon>Magnoliopsida</taxon>
        <taxon>eudicotyledons</taxon>
        <taxon>Gunneridae</taxon>
        <taxon>Pentapetalae</taxon>
        <taxon>asterids</taxon>
        <taxon>campanulids</taxon>
        <taxon>Asterales</taxon>
        <taxon>Asteraceae</taxon>
        <taxon>Carduoideae</taxon>
        <taxon>Cardueae</taxon>
        <taxon>Centaureinae</taxon>
        <taxon>Centaurea</taxon>
    </lineage>
</organism>